<name>A0A5D0CQ70_9BACL</name>
<dbReference type="AlphaFoldDB" id="A0A5D0CQ70"/>
<gene>
    <name evidence="2" type="ORF">FRY98_19960</name>
</gene>
<evidence type="ECO:0000313" key="2">
    <source>
        <dbReference type="EMBL" id="TYA11424.1"/>
    </source>
</evidence>
<feature type="transmembrane region" description="Helical" evidence="1">
    <location>
        <begin position="41"/>
        <end position="65"/>
    </location>
</feature>
<protein>
    <submittedName>
        <fullName evidence="2">Uncharacterized protein</fullName>
    </submittedName>
</protein>
<keyword evidence="1" id="KW-1133">Transmembrane helix</keyword>
<organism evidence="2 3">
    <name type="scientific">Paenibacillus faecis</name>
    <dbReference type="NCBI Taxonomy" id="862114"/>
    <lineage>
        <taxon>Bacteria</taxon>
        <taxon>Bacillati</taxon>
        <taxon>Bacillota</taxon>
        <taxon>Bacilli</taxon>
        <taxon>Bacillales</taxon>
        <taxon>Paenibacillaceae</taxon>
        <taxon>Paenibacillus</taxon>
    </lineage>
</organism>
<keyword evidence="1" id="KW-0472">Membrane</keyword>
<evidence type="ECO:0000256" key="1">
    <source>
        <dbReference type="SAM" id="Phobius"/>
    </source>
</evidence>
<comment type="caution">
    <text evidence="2">The sequence shown here is derived from an EMBL/GenBank/DDBJ whole genome shotgun (WGS) entry which is preliminary data.</text>
</comment>
<keyword evidence="3" id="KW-1185">Reference proteome</keyword>
<proteinExistence type="predicted"/>
<reference evidence="2 3" key="1">
    <citation type="submission" date="2019-08" db="EMBL/GenBank/DDBJ databases">
        <title>Genome sequencing of Paenibacillus faecis DSM 23593(T).</title>
        <authorList>
            <person name="Kook J.-K."/>
            <person name="Park S.-N."/>
            <person name="Lim Y.K."/>
        </authorList>
    </citation>
    <scope>NUCLEOTIDE SEQUENCE [LARGE SCALE GENOMIC DNA]</scope>
    <source>
        <strain evidence="2 3">DSM 23593</strain>
    </source>
</reference>
<accession>A0A5D0CQ70</accession>
<dbReference type="EMBL" id="VSDO01000004">
    <property type="protein sequence ID" value="TYA11424.1"/>
    <property type="molecule type" value="Genomic_DNA"/>
</dbReference>
<evidence type="ECO:0000313" key="3">
    <source>
        <dbReference type="Proteomes" id="UP000325218"/>
    </source>
</evidence>
<dbReference type="RefSeq" id="WP_148455243.1">
    <property type="nucleotide sequence ID" value="NZ_VSDO01000004.1"/>
</dbReference>
<keyword evidence="1" id="KW-0812">Transmembrane</keyword>
<dbReference type="Proteomes" id="UP000325218">
    <property type="component" value="Unassembled WGS sequence"/>
</dbReference>
<sequence length="68" mass="7894">MDMERNLNDNQRDREIEELKRRLNLAEQQLAQRPKAQLPQAVKFGIAFVVGLFLLLTLVGVIQFISAW</sequence>